<protein>
    <submittedName>
        <fullName evidence="4">TetR/AcrR family transcriptional regulator</fullName>
    </submittedName>
</protein>
<evidence type="ECO:0000259" key="3">
    <source>
        <dbReference type="PROSITE" id="PS50977"/>
    </source>
</evidence>
<feature type="DNA-binding region" description="H-T-H motif" evidence="2">
    <location>
        <begin position="35"/>
        <end position="54"/>
    </location>
</feature>
<dbReference type="InterPro" id="IPR050624">
    <property type="entry name" value="HTH-type_Tx_Regulator"/>
</dbReference>
<organism evidence="4 5">
    <name type="scientific">Candidatus Mediterraneibacter gallistercoris</name>
    <dbReference type="NCBI Taxonomy" id="2838671"/>
    <lineage>
        <taxon>Bacteria</taxon>
        <taxon>Bacillati</taxon>
        <taxon>Bacillota</taxon>
        <taxon>Clostridia</taxon>
        <taxon>Lachnospirales</taxon>
        <taxon>Lachnospiraceae</taxon>
        <taxon>Mediterraneibacter</taxon>
    </lineage>
</organism>
<dbReference type="EMBL" id="DWWI01000248">
    <property type="protein sequence ID" value="HJC44323.1"/>
    <property type="molecule type" value="Genomic_DNA"/>
</dbReference>
<dbReference type="Proteomes" id="UP000823895">
    <property type="component" value="Unassembled WGS sequence"/>
</dbReference>
<evidence type="ECO:0000313" key="5">
    <source>
        <dbReference type="Proteomes" id="UP000823895"/>
    </source>
</evidence>
<dbReference type="SUPFAM" id="SSF46689">
    <property type="entry name" value="Homeodomain-like"/>
    <property type="match status" value="1"/>
</dbReference>
<dbReference type="Pfam" id="PF00440">
    <property type="entry name" value="TetR_N"/>
    <property type="match status" value="1"/>
</dbReference>
<comment type="caution">
    <text evidence="4">The sequence shown here is derived from an EMBL/GenBank/DDBJ whole genome shotgun (WGS) entry which is preliminary data.</text>
</comment>
<dbReference type="Gene3D" id="1.10.357.10">
    <property type="entry name" value="Tetracycline Repressor, domain 2"/>
    <property type="match status" value="1"/>
</dbReference>
<evidence type="ECO:0000256" key="2">
    <source>
        <dbReference type="PROSITE-ProRule" id="PRU00335"/>
    </source>
</evidence>
<reference evidence="4" key="1">
    <citation type="journal article" date="2021" name="PeerJ">
        <title>Extensive microbial diversity within the chicken gut microbiome revealed by metagenomics and culture.</title>
        <authorList>
            <person name="Gilroy R."/>
            <person name="Ravi A."/>
            <person name="Getino M."/>
            <person name="Pursley I."/>
            <person name="Horton D.L."/>
            <person name="Alikhan N.F."/>
            <person name="Baker D."/>
            <person name="Gharbi K."/>
            <person name="Hall N."/>
            <person name="Watson M."/>
            <person name="Adriaenssens E.M."/>
            <person name="Foster-Nyarko E."/>
            <person name="Jarju S."/>
            <person name="Secka A."/>
            <person name="Antonio M."/>
            <person name="Oren A."/>
            <person name="Chaudhuri R.R."/>
            <person name="La Ragione R."/>
            <person name="Hildebrand F."/>
            <person name="Pallen M.J."/>
        </authorList>
    </citation>
    <scope>NUCLEOTIDE SEQUENCE</scope>
    <source>
        <strain evidence="4">CHK165-2605</strain>
    </source>
</reference>
<gene>
    <name evidence="4" type="ORF">H9756_11740</name>
</gene>
<keyword evidence="1 2" id="KW-0238">DNA-binding</keyword>
<dbReference type="AlphaFoldDB" id="A0A9D2T253"/>
<dbReference type="InterPro" id="IPR009057">
    <property type="entry name" value="Homeodomain-like_sf"/>
</dbReference>
<sequence>MDRTPKQDLRFIKNENLIQKTFREMIAENEYSRISIKELTERAQINRKTFYLHYPSLDHLVVACQLKLMEPTLQMITRTVFPDDAEKIIQHSFQFMAALDPVDKKILSIKGKIPDAKSPSDLIRECFFEKYHSFPEYNHFESNLIITYFSVCLGVIYRQWEVDGQRIPIEEMIPLATRLILHGLDGTGLTERKTQETACSDGSEVCP</sequence>
<reference evidence="4" key="2">
    <citation type="submission" date="2021-04" db="EMBL/GenBank/DDBJ databases">
        <authorList>
            <person name="Gilroy R."/>
        </authorList>
    </citation>
    <scope>NUCLEOTIDE SEQUENCE</scope>
    <source>
        <strain evidence="4">CHK165-2605</strain>
    </source>
</reference>
<dbReference type="InterPro" id="IPR001647">
    <property type="entry name" value="HTH_TetR"/>
</dbReference>
<name>A0A9D2T253_9FIRM</name>
<dbReference type="PANTHER" id="PTHR43479">
    <property type="entry name" value="ACREF/ENVCD OPERON REPRESSOR-RELATED"/>
    <property type="match status" value="1"/>
</dbReference>
<dbReference type="PANTHER" id="PTHR43479:SF11">
    <property type="entry name" value="ACREF_ENVCD OPERON REPRESSOR-RELATED"/>
    <property type="match status" value="1"/>
</dbReference>
<evidence type="ECO:0000313" key="4">
    <source>
        <dbReference type="EMBL" id="HJC44323.1"/>
    </source>
</evidence>
<proteinExistence type="predicted"/>
<feature type="domain" description="HTH tetR-type" evidence="3">
    <location>
        <begin position="12"/>
        <end position="72"/>
    </location>
</feature>
<dbReference type="GO" id="GO:0003677">
    <property type="term" value="F:DNA binding"/>
    <property type="evidence" value="ECO:0007669"/>
    <property type="project" value="UniProtKB-UniRule"/>
</dbReference>
<dbReference type="PROSITE" id="PS50977">
    <property type="entry name" value="HTH_TETR_2"/>
    <property type="match status" value="1"/>
</dbReference>
<accession>A0A9D2T253</accession>
<evidence type="ECO:0000256" key="1">
    <source>
        <dbReference type="ARBA" id="ARBA00023125"/>
    </source>
</evidence>